<gene>
    <name evidence="2" type="ORF">M427DRAFT_130279</name>
</gene>
<dbReference type="GO" id="GO:0016491">
    <property type="term" value="F:oxidoreductase activity"/>
    <property type="evidence" value="ECO:0007669"/>
    <property type="project" value="InterPro"/>
</dbReference>
<keyword evidence="3" id="KW-1185">Reference proteome</keyword>
<dbReference type="GO" id="GO:0005829">
    <property type="term" value="C:cytosol"/>
    <property type="evidence" value="ECO:0007669"/>
    <property type="project" value="TreeGrafter"/>
</dbReference>
<dbReference type="Proteomes" id="UP000070544">
    <property type="component" value="Unassembled WGS sequence"/>
</dbReference>
<proteinExistence type="predicted"/>
<accession>A0A139AXR7</accession>
<evidence type="ECO:0000313" key="3">
    <source>
        <dbReference type="Proteomes" id="UP000070544"/>
    </source>
</evidence>
<reference evidence="2 3" key="1">
    <citation type="journal article" date="2015" name="Genome Biol. Evol.">
        <title>Phylogenomic analyses indicate that early fungi evolved digesting cell walls of algal ancestors of land plants.</title>
        <authorList>
            <person name="Chang Y."/>
            <person name="Wang S."/>
            <person name="Sekimoto S."/>
            <person name="Aerts A.L."/>
            <person name="Choi C."/>
            <person name="Clum A."/>
            <person name="LaButti K.M."/>
            <person name="Lindquist E.A."/>
            <person name="Yee Ngan C."/>
            <person name="Ohm R.A."/>
            <person name="Salamov A.A."/>
            <person name="Grigoriev I.V."/>
            <person name="Spatafora J.W."/>
            <person name="Berbee M.L."/>
        </authorList>
    </citation>
    <scope>NUCLEOTIDE SEQUENCE [LARGE SCALE GENOMIC DNA]</scope>
    <source>
        <strain evidence="2 3">JEL478</strain>
    </source>
</reference>
<dbReference type="STRING" id="1344416.A0A139AXR7"/>
<sequence>MSLNIVAVLGSVREGRVGGLIGEYVAKTLAGKGHTVTIVDPMKEEYKLPLLDKRVFDYADAKDIPPSVVRIQKLFQAADAYVLVTPEYNSNAAPALLNTLHHYFPEYNRKVAGIVTYSISGGGGRIAGAALRPVIAQLQMISTPNPLSWPNVTPSSFDASGVPKDPLSVKSVEAFTSELEWFGLAIKKAKDAEAAKI</sequence>
<dbReference type="SUPFAM" id="SSF52218">
    <property type="entry name" value="Flavoproteins"/>
    <property type="match status" value="1"/>
</dbReference>
<feature type="domain" description="NADPH-dependent FMN reductase-like" evidence="1">
    <location>
        <begin position="4"/>
        <end position="145"/>
    </location>
</feature>
<dbReference type="PANTHER" id="PTHR30543">
    <property type="entry name" value="CHROMATE REDUCTASE"/>
    <property type="match status" value="1"/>
</dbReference>
<organism evidence="2 3">
    <name type="scientific">Gonapodya prolifera (strain JEL478)</name>
    <name type="common">Monoblepharis prolifera</name>
    <dbReference type="NCBI Taxonomy" id="1344416"/>
    <lineage>
        <taxon>Eukaryota</taxon>
        <taxon>Fungi</taxon>
        <taxon>Fungi incertae sedis</taxon>
        <taxon>Chytridiomycota</taxon>
        <taxon>Chytridiomycota incertae sedis</taxon>
        <taxon>Monoblepharidomycetes</taxon>
        <taxon>Monoblepharidales</taxon>
        <taxon>Gonapodyaceae</taxon>
        <taxon>Gonapodya</taxon>
    </lineage>
</organism>
<evidence type="ECO:0000259" key="1">
    <source>
        <dbReference type="Pfam" id="PF03358"/>
    </source>
</evidence>
<dbReference type="AlphaFoldDB" id="A0A139AXR7"/>
<dbReference type="GO" id="GO:0010181">
    <property type="term" value="F:FMN binding"/>
    <property type="evidence" value="ECO:0007669"/>
    <property type="project" value="TreeGrafter"/>
</dbReference>
<protein>
    <submittedName>
        <fullName evidence="2">NADPH-dependent FMN reductase</fullName>
    </submittedName>
</protein>
<dbReference type="PANTHER" id="PTHR30543:SF21">
    <property type="entry name" value="NAD(P)H-DEPENDENT FMN REDUCTASE LOT6"/>
    <property type="match status" value="1"/>
</dbReference>
<dbReference type="EMBL" id="KQ965732">
    <property type="protein sequence ID" value="KXS21497.1"/>
    <property type="molecule type" value="Genomic_DNA"/>
</dbReference>
<dbReference type="InterPro" id="IPR005025">
    <property type="entry name" value="FMN_Rdtase-like_dom"/>
</dbReference>
<dbReference type="Pfam" id="PF03358">
    <property type="entry name" value="FMN_red"/>
    <property type="match status" value="1"/>
</dbReference>
<name>A0A139AXR7_GONPJ</name>
<dbReference type="InterPro" id="IPR029039">
    <property type="entry name" value="Flavoprotein-like_sf"/>
</dbReference>
<dbReference type="InterPro" id="IPR050712">
    <property type="entry name" value="NAD(P)H-dep_reductase"/>
</dbReference>
<dbReference type="Gene3D" id="3.40.50.360">
    <property type="match status" value="1"/>
</dbReference>
<dbReference type="OrthoDB" id="68575at2759"/>
<evidence type="ECO:0000313" key="2">
    <source>
        <dbReference type="EMBL" id="KXS21497.1"/>
    </source>
</evidence>